<dbReference type="PANTHER" id="PTHR47670">
    <property type="entry name" value="ADENYLYLSULFATASE HINT3"/>
    <property type="match status" value="1"/>
</dbReference>
<dbReference type="InterPro" id="IPR019808">
    <property type="entry name" value="Histidine_triad_CS"/>
</dbReference>
<dbReference type="GO" id="GO:0047627">
    <property type="term" value="F:adenylylsulfatase activity"/>
    <property type="evidence" value="ECO:0007669"/>
    <property type="project" value="TreeGrafter"/>
</dbReference>
<feature type="short sequence motif" description="Histidine triad motif" evidence="2 3">
    <location>
        <begin position="98"/>
        <end position="102"/>
    </location>
</feature>
<keyword evidence="6" id="KW-1185">Reference proteome</keyword>
<accession>D9Q0U0</accession>
<dbReference type="EMBL" id="CP001742">
    <property type="protein sequence ID" value="ADL18928.1"/>
    <property type="molecule type" value="Genomic_DNA"/>
</dbReference>
<gene>
    <name evidence="5" type="ordered locus">ASAC_0521</name>
</gene>
<dbReference type="Proteomes" id="UP000000346">
    <property type="component" value="Chromosome"/>
</dbReference>
<organism evidence="5 6">
    <name type="scientific">Acidilobus saccharovorans (strain DSM 16705 / JCM 18335 / VKM B-2471 / 345-15)</name>
    <dbReference type="NCBI Taxonomy" id="666510"/>
    <lineage>
        <taxon>Archaea</taxon>
        <taxon>Thermoproteota</taxon>
        <taxon>Thermoprotei</taxon>
        <taxon>Acidilobales</taxon>
        <taxon>Acidilobaceae</taxon>
        <taxon>Acidilobus</taxon>
    </lineage>
</organism>
<name>D9Q0U0_ACIS3</name>
<dbReference type="AlphaFoldDB" id="D9Q0U0"/>
<dbReference type="Pfam" id="PF01230">
    <property type="entry name" value="HIT"/>
    <property type="match status" value="1"/>
</dbReference>
<dbReference type="HOGENOM" id="CLU_056776_3_3_2"/>
<evidence type="ECO:0000256" key="3">
    <source>
        <dbReference type="PROSITE-ProRule" id="PRU00464"/>
    </source>
</evidence>
<evidence type="ECO:0000313" key="6">
    <source>
        <dbReference type="Proteomes" id="UP000000346"/>
    </source>
</evidence>
<proteinExistence type="predicted"/>
<dbReference type="InterPro" id="IPR011146">
    <property type="entry name" value="HIT-like"/>
</dbReference>
<evidence type="ECO:0000256" key="2">
    <source>
        <dbReference type="PIRSR" id="PIRSR601310-3"/>
    </source>
</evidence>
<dbReference type="InterPro" id="IPR036265">
    <property type="entry name" value="HIT-like_sf"/>
</dbReference>
<evidence type="ECO:0000313" key="5">
    <source>
        <dbReference type="EMBL" id="ADL18928.1"/>
    </source>
</evidence>
<dbReference type="eggNOG" id="arCOG00419">
    <property type="taxonomic scope" value="Archaea"/>
</dbReference>
<dbReference type="InterPro" id="IPR001310">
    <property type="entry name" value="Histidine_triad_HIT"/>
</dbReference>
<evidence type="ECO:0000259" key="4">
    <source>
        <dbReference type="PROSITE" id="PS51084"/>
    </source>
</evidence>
<dbReference type="RefSeq" id="WP_013266440.1">
    <property type="nucleotide sequence ID" value="NC_014374.1"/>
</dbReference>
<dbReference type="GO" id="GO:0006790">
    <property type="term" value="P:sulfur compound metabolic process"/>
    <property type="evidence" value="ECO:0007669"/>
    <property type="project" value="TreeGrafter"/>
</dbReference>
<dbReference type="PANTHER" id="PTHR47670:SF1">
    <property type="entry name" value="ADENYLYLSULFATASE HINT3"/>
    <property type="match status" value="1"/>
</dbReference>
<dbReference type="OrthoDB" id="26806at2157"/>
<sequence length="162" mass="18149">MPEDDAFCKIARGESKAYVVYSDDKVMVILDRSPICRGHMLVISKDHFTAVEDVRPDVVSRAFLVAAAIVKYLKRELKAPGVNIVTNSGSQAGQVVFHFHVHIIPRWADCPPPIFSDEGANITRVAQRHRLTEAEAAEVLNMMSGVINYIEEYVREEQNPGR</sequence>
<dbReference type="GO" id="GO:0009150">
    <property type="term" value="P:purine ribonucleotide metabolic process"/>
    <property type="evidence" value="ECO:0007669"/>
    <property type="project" value="TreeGrafter"/>
</dbReference>
<dbReference type="FunCoup" id="D9Q0U0">
    <property type="interactions" value="127"/>
</dbReference>
<dbReference type="PROSITE" id="PS51084">
    <property type="entry name" value="HIT_2"/>
    <property type="match status" value="1"/>
</dbReference>
<feature type="active site" description="Tele-AMP-histidine intermediate" evidence="1">
    <location>
        <position position="100"/>
    </location>
</feature>
<dbReference type="PROSITE" id="PS00892">
    <property type="entry name" value="HIT_1"/>
    <property type="match status" value="1"/>
</dbReference>
<dbReference type="Gene3D" id="3.30.428.10">
    <property type="entry name" value="HIT-like"/>
    <property type="match status" value="1"/>
</dbReference>
<dbReference type="KEGG" id="asc:ASAC_0521"/>
<feature type="domain" description="HIT" evidence="4">
    <location>
        <begin position="6"/>
        <end position="115"/>
    </location>
</feature>
<dbReference type="STRING" id="666510.ASAC_0521"/>
<dbReference type="InParanoid" id="D9Q0U0"/>
<dbReference type="GeneID" id="9498752"/>
<dbReference type="SUPFAM" id="SSF54197">
    <property type="entry name" value="HIT-like"/>
    <property type="match status" value="1"/>
</dbReference>
<evidence type="ECO:0000256" key="1">
    <source>
        <dbReference type="PIRSR" id="PIRSR601310-1"/>
    </source>
</evidence>
<protein>
    <submittedName>
        <fullName evidence="5">HIT family protein</fullName>
    </submittedName>
</protein>
<dbReference type="PRINTS" id="PR00332">
    <property type="entry name" value="HISTRIAD"/>
</dbReference>
<reference evidence="5 6" key="1">
    <citation type="journal article" date="2010" name="Appl. Environ. Microbiol.">
        <title>The genome sequence of the crenarchaeon Acidilobus saccharovorans supports a new order, Acidilobales, and suggests an important ecological role in terrestrial acidic hot springs.</title>
        <authorList>
            <person name="Mardanov A.V."/>
            <person name="Svetlitchnyi V.A."/>
            <person name="Beletsky A.V."/>
            <person name="Prokofeva M.I."/>
            <person name="Bonch-Osmolovskaya E.A."/>
            <person name="Ravin N.V."/>
            <person name="Skryabin K.G."/>
        </authorList>
    </citation>
    <scope>NUCLEOTIDE SEQUENCE [LARGE SCALE GENOMIC DNA]</scope>
    <source>
        <strain evidence="6">DSM 16705 / JCM 18335 / VKM B-2471 / 345-15</strain>
    </source>
</reference>